<dbReference type="RefSeq" id="WP_060064805.1">
    <property type="nucleotide sequence ID" value="NZ_CM003772.1"/>
</dbReference>
<name>A0AA40UWI8_9BURK</name>
<evidence type="ECO:0000313" key="1">
    <source>
        <dbReference type="EMBL" id="KWZ54301.1"/>
    </source>
</evidence>
<proteinExistence type="predicted"/>
<accession>A0AA40UWI8</accession>
<gene>
    <name evidence="1" type="ORF">WK57_29185</name>
</gene>
<dbReference type="EMBL" id="LNJU01000005">
    <property type="protein sequence ID" value="KWZ54301.1"/>
    <property type="molecule type" value="Genomic_DNA"/>
</dbReference>
<evidence type="ECO:0000313" key="2">
    <source>
        <dbReference type="Proteomes" id="UP000070119"/>
    </source>
</evidence>
<dbReference type="Gene3D" id="3.20.20.80">
    <property type="entry name" value="Glycosidases"/>
    <property type="match status" value="1"/>
</dbReference>
<comment type="caution">
    <text evidence="1">The sequence shown here is derived from an EMBL/GenBank/DDBJ whole genome shotgun (WGS) entry which is preliminary data.</text>
</comment>
<dbReference type="Proteomes" id="UP000070119">
    <property type="component" value="Chromosome 2"/>
</dbReference>
<dbReference type="AlphaFoldDB" id="A0AA40UWI8"/>
<sequence>MTLCSIPVARRIQQRVRRFRLELRPHLPAAGPRSRAIRAAMLAAIGASLGLSACSWTAHDDVHADGIVWQLDNATTNPAGNWQTLGIRDLLIQWVIVDDTAYVADTGIQTAAHLPDWDRISRAPWATNVILGLAGYQDEKRARTQLSKLAELSAAVAHAPMPLHVTGYYFPVEVDPTWQDAPKLAGILQRLPRPLWVSVYDQTNIGGKALADWLASWLPPDVGVFFQDGCGVYAREPYVARTYLDELAARLGKHRVRVIAESFRPAERGGFRAAGADELTRQLVSYRGYQIYLFDGPHYVSDDLIRALTTAPTKPAAAESRSTGP</sequence>
<organism evidence="1 2">
    <name type="scientific">Burkholderia ubonensis</name>
    <dbReference type="NCBI Taxonomy" id="101571"/>
    <lineage>
        <taxon>Bacteria</taxon>
        <taxon>Pseudomonadati</taxon>
        <taxon>Pseudomonadota</taxon>
        <taxon>Betaproteobacteria</taxon>
        <taxon>Burkholderiales</taxon>
        <taxon>Burkholderiaceae</taxon>
        <taxon>Burkholderia</taxon>
        <taxon>Burkholderia cepacia complex</taxon>
    </lineage>
</organism>
<protein>
    <submittedName>
        <fullName evidence="1">Uncharacterized protein</fullName>
    </submittedName>
</protein>
<reference evidence="1 2" key="1">
    <citation type="submission" date="2015-11" db="EMBL/GenBank/DDBJ databases">
        <authorList>
            <person name="Sahl J."/>
            <person name="Wagner D."/>
            <person name="Keim P."/>
        </authorList>
    </citation>
    <scope>NUCLEOTIDE SEQUENCE [LARGE SCALE GENOMIC DNA]</scope>
    <source>
        <strain evidence="1 2">MSMB1157</strain>
    </source>
</reference>